<keyword evidence="2" id="KW-1185">Reference proteome</keyword>
<sequence>MASIAPKYETHHRAGDDGKSCDCYRTPVMASKRTSKQETTERVGRAPLKALLETTIVVSRQTELAEWRNGRPELPTQWRVRDLISGDLSVSDACNSYIISLSTHDPSLWDLLNVSDHILPQPHFVILTTPGLDRMKTKLTLNKLMSEDLQQDIQSQKDGKLHVPISVVSCFLFS</sequence>
<reference evidence="1 2" key="1">
    <citation type="submission" date="2024-07" db="EMBL/GenBank/DDBJ databases">
        <title>Chromosome-level genome assembly of the water stick insect Ranatra chinensis (Heteroptera: Nepidae).</title>
        <authorList>
            <person name="Liu X."/>
        </authorList>
    </citation>
    <scope>NUCLEOTIDE SEQUENCE [LARGE SCALE GENOMIC DNA]</scope>
    <source>
        <strain evidence="1">Cailab_2021Rc</strain>
        <tissue evidence="1">Muscle</tissue>
    </source>
</reference>
<dbReference type="Proteomes" id="UP001558652">
    <property type="component" value="Unassembled WGS sequence"/>
</dbReference>
<comment type="caution">
    <text evidence="1">The sequence shown here is derived from an EMBL/GenBank/DDBJ whole genome shotgun (WGS) entry which is preliminary data.</text>
</comment>
<name>A0ABD0Z1Z5_9HEMI</name>
<gene>
    <name evidence="1" type="ORF">AAG570_009403</name>
</gene>
<dbReference type="EMBL" id="JBFDAA010000004">
    <property type="protein sequence ID" value="KAL1137707.1"/>
    <property type="molecule type" value="Genomic_DNA"/>
</dbReference>
<evidence type="ECO:0000313" key="1">
    <source>
        <dbReference type="EMBL" id="KAL1137707.1"/>
    </source>
</evidence>
<organism evidence="1 2">
    <name type="scientific">Ranatra chinensis</name>
    <dbReference type="NCBI Taxonomy" id="642074"/>
    <lineage>
        <taxon>Eukaryota</taxon>
        <taxon>Metazoa</taxon>
        <taxon>Ecdysozoa</taxon>
        <taxon>Arthropoda</taxon>
        <taxon>Hexapoda</taxon>
        <taxon>Insecta</taxon>
        <taxon>Pterygota</taxon>
        <taxon>Neoptera</taxon>
        <taxon>Paraneoptera</taxon>
        <taxon>Hemiptera</taxon>
        <taxon>Heteroptera</taxon>
        <taxon>Panheteroptera</taxon>
        <taxon>Nepomorpha</taxon>
        <taxon>Nepidae</taxon>
        <taxon>Ranatrinae</taxon>
        <taxon>Ranatra</taxon>
    </lineage>
</organism>
<protein>
    <submittedName>
        <fullName evidence="1">Uncharacterized protein</fullName>
    </submittedName>
</protein>
<accession>A0ABD0Z1Z5</accession>
<dbReference type="AlphaFoldDB" id="A0ABD0Z1Z5"/>
<proteinExistence type="predicted"/>
<evidence type="ECO:0000313" key="2">
    <source>
        <dbReference type="Proteomes" id="UP001558652"/>
    </source>
</evidence>